<dbReference type="InterPro" id="IPR047057">
    <property type="entry name" value="MerR_fam"/>
</dbReference>
<dbReference type="InterPro" id="IPR009061">
    <property type="entry name" value="DNA-bd_dom_put_sf"/>
</dbReference>
<dbReference type="RefSeq" id="WP_078830666.1">
    <property type="nucleotide sequence ID" value="NZ_FUWH01000003.1"/>
</dbReference>
<dbReference type="Gene3D" id="1.10.1660.10">
    <property type="match status" value="1"/>
</dbReference>
<feature type="region of interest" description="Disordered" evidence="2">
    <location>
        <begin position="1"/>
        <end position="38"/>
    </location>
</feature>
<accession>A0A1T4M5V4</accession>
<evidence type="ECO:0000313" key="4">
    <source>
        <dbReference type="EMBL" id="SJZ62104.1"/>
    </source>
</evidence>
<feature type="domain" description="HTH merR-type" evidence="3">
    <location>
        <begin position="146"/>
        <end position="216"/>
    </location>
</feature>
<evidence type="ECO:0000259" key="3">
    <source>
        <dbReference type="PROSITE" id="PS50937"/>
    </source>
</evidence>
<evidence type="ECO:0000256" key="1">
    <source>
        <dbReference type="ARBA" id="ARBA00023125"/>
    </source>
</evidence>
<dbReference type="PANTHER" id="PTHR30204">
    <property type="entry name" value="REDOX-CYCLING DRUG-SENSING TRANSCRIPTIONAL ACTIVATOR SOXR"/>
    <property type="match status" value="1"/>
</dbReference>
<dbReference type="InterPro" id="IPR000551">
    <property type="entry name" value="MerR-type_HTH_dom"/>
</dbReference>
<dbReference type="SUPFAM" id="SSF46955">
    <property type="entry name" value="Putative DNA-binding domain"/>
    <property type="match status" value="1"/>
</dbReference>
<organism evidence="4 5">
    <name type="scientific">Sediminibacterium ginsengisoli</name>
    <dbReference type="NCBI Taxonomy" id="413434"/>
    <lineage>
        <taxon>Bacteria</taxon>
        <taxon>Pseudomonadati</taxon>
        <taxon>Bacteroidota</taxon>
        <taxon>Chitinophagia</taxon>
        <taxon>Chitinophagales</taxon>
        <taxon>Chitinophagaceae</taxon>
        <taxon>Sediminibacterium</taxon>
    </lineage>
</organism>
<sequence length="246" mass="27847">MRKSAQQLDLFGFSEEPPVTKTEPEAVPLPEQPAKPADPVVFADARIVVKIKSKPALPTPPAKLSPFAETTADKPVMPSLVPEPTVATTEPAAAEEKEQLVISQTGTVAAVLKTPGKRGRKSFREIDNEAGLVDIPSDEVLEQKLYYSISEVAGWFHVNTSLLRYWENEFDILKPRKTRKGDRLFRVEDIRNLQLIHYLLRQRKFSIEGARNYLRQNRQQADIQSQLVQSLTKFRSFLLELRANLD</sequence>
<protein>
    <submittedName>
        <fullName evidence="4">MerR HTH family regulatory protein</fullName>
    </submittedName>
</protein>
<dbReference type="STRING" id="413434.SAMN04488132_103173"/>
<dbReference type="CDD" id="cd04765">
    <property type="entry name" value="HTH_MlrA-like_sg2"/>
    <property type="match status" value="1"/>
</dbReference>
<reference evidence="4 5" key="1">
    <citation type="submission" date="2017-02" db="EMBL/GenBank/DDBJ databases">
        <authorList>
            <person name="Peterson S.W."/>
        </authorList>
    </citation>
    <scope>NUCLEOTIDE SEQUENCE [LARGE SCALE GENOMIC DNA]</scope>
    <source>
        <strain evidence="4 5">DSM 22335</strain>
    </source>
</reference>
<dbReference type="SMART" id="SM00422">
    <property type="entry name" value="HTH_MERR"/>
    <property type="match status" value="1"/>
</dbReference>
<dbReference type="AlphaFoldDB" id="A0A1T4M5V4"/>
<dbReference type="PANTHER" id="PTHR30204:SF15">
    <property type="entry name" value="BLL5018 PROTEIN"/>
    <property type="match status" value="1"/>
</dbReference>
<keyword evidence="1" id="KW-0238">DNA-binding</keyword>
<dbReference type="OrthoDB" id="9810140at2"/>
<dbReference type="EMBL" id="FUWH01000003">
    <property type="protein sequence ID" value="SJZ62104.1"/>
    <property type="molecule type" value="Genomic_DNA"/>
</dbReference>
<dbReference type="GO" id="GO:0003700">
    <property type="term" value="F:DNA-binding transcription factor activity"/>
    <property type="evidence" value="ECO:0007669"/>
    <property type="project" value="InterPro"/>
</dbReference>
<proteinExistence type="predicted"/>
<name>A0A1T4M5V4_9BACT</name>
<evidence type="ECO:0000313" key="5">
    <source>
        <dbReference type="Proteomes" id="UP000190888"/>
    </source>
</evidence>
<keyword evidence="5" id="KW-1185">Reference proteome</keyword>
<dbReference type="Pfam" id="PF13411">
    <property type="entry name" value="MerR_1"/>
    <property type="match status" value="1"/>
</dbReference>
<dbReference type="GO" id="GO:0003677">
    <property type="term" value="F:DNA binding"/>
    <property type="evidence" value="ECO:0007669"/>
    <property type="project" value="UniProtKB-KW"/>
</dbReference>
<gene>
    <name evidence="4" type="ORF">SAMN04488132_103173</name>
</gene>
<dbReference type="Proteomes" id="UP000190888">
    <property type="component" value="Unassembled WGS sequence"/>
</dbReference>
<dbReference type="PROSITE" id="PS50937">
    <property type="entry name" value="HTH_MERR_2"/>
    <property type="match status" value="1"/>
</dbReference>
<evidence type="ECO:0000256" key="2">
    <source>
        <dbReference type="SAM" id="MobiDB-lite"/>
    </source>
</evidence>